<dbReference type="GeneID" id="28763716"/>
<sequence>MPLSSKPEGCSGGGARWNRRGTAIPLGADALSASSQHLQTSSNVPSRLRCFSRHDVASHSSRHFDAKNSISFCRPLSSVGQIRLDQVKMVLDRQAWCTAVCAVLRHGAWSVTQIIALLLGAAPAIRHDGSAFSLPCRRPRARPRAAESRSQTRSSVTLFLLCHSSQDHAAQ</sequence>
<evidence type="ECO:0000313" key="1">
    <source>
        <dbReference type="EMBL" id="OAG04290.1"/>
    </source>
</evidence>
<dbReference type="Proteomes" id="UP000077069">
    <property type="component" value="Unassembled WGS sequence"/>
</dbReference>
<gene>
    <name evidence="1" type="ORF">CC84DRAFT_1176535</name>
</gene>
<proteinExistence type="predicted"/>
<accession>A0A177CC51</accession>
<dbReference type="RefSeq" id="XP_018034655.1">
    <property type="nucleotide sequence ID" value="XM_018180230.1"/>
</dbReference>
<dbReference type="InParanoid" id="A0A177CC51"/>
<reference evidence="1 2" key="1">
    <citation type="submission" date="2016-05" db="EMBL/GenBank/DDBJ databases">
        <title>Comparative analysis of secretome profiles of manganese(II)-oxidizing ascomycete fungi.</title>
        <authorList>
            <consortium name="DOE Joint Genome Institute"/>
            <person name="Zeiner C.A."/>
            <person name="Purvine S.O."/>
            <person name="Zink E.M."/>
            <person name="Wu S."/>
            <person name="Pasa-Tolic L."/>
            <person name="Chaput D.L."/>
            <person name="Haridas S."/>
            <person name="Grigoriev I.V."/>
            <person name="Santelli C.M."/>
            <person name="Hansel C.M."/>
        </authorList>
    </citation>
    <scope>NUCLEOTIDE SEQUENCE [LARGE SCALE GENOMIC DNA]</scope>
    <source>
        <strain evidence="1 2">AP3s5-JAC2a</strain>
    </source>
</reference>
<protein>
    <submittedName>
        <fullName evidence="1">Uncharacterized protein</fullName>
    </submittedName>
</protein>
<name>A0A177CC51_9PLEO</name>
<dbReference type="AlphaFoldDB" id="A0A177CC51"/>
<dbReference type="EMBL" id="KV441553">
    <property type="protein sequence ID" value="OAG04290.1"/>
    <property type="molecule type" value="Genomic_DNA"/>
</dbReference>
<keyword evidence="2" id="KW-1185">Reference proteome</keyword>
<evidence type="ECO:0000313" key="2">
    <source>
        <dbReference type="Proteomes" id="UP000077069"/>
    </source>
</evidence>
<organism evidence="1 2">
    <name type="scientific">Paraphaeosphaeria sporulosa</name>
    <dbReference type="NCBI Taxonomy" id="1460663"/>
    <lineage>
        <taxon>Eukaryota</taxon>
        <taxon>Fungi</taxon>
        <taxon>Dikarya</taxon>
        <taxon>Ascomycota</taxon>
        <taxon>Pezizomycotina</taxon>
        <taxon>Dothideomycetes</taxon>
        <taxon>Pleosporomycetidae</taxon>
        <taxon>Pleosporales</taxon>
        <taxon>Massarineae</taxon>
        <taxon>Didymosphaeriaceae</taxon>
        <taxon>Paraphaeosphaeria</taxon>
    </lineage>
</organism>